<comment type="caution">
    <text evidence="1">The sequence shown here is derived from an EMBL/GenBank/DDBJ whole genome shotgun (WGS) entry which is preliminary data.</text>
</comment>
<protein>
    <recommendedName>
        <fullName evidence="3">NUDIX domain-containing protein</fullName>
    </recommendedName>
</protein>
<dbReference type="Proteomes" id="UP000245639">
    <property type="component" value="Unassembled WGS sequence"/>
</dbReference>
<dbReference type="AlphaFoldDB" id="A0A2U1FAX9"/>
<evidence type="ECO:0000313" key="2">
    <source>
        <dbReference type="Proteomes" id="UP000245639"/>
    </source>
</evidence>
<accession>A0A2U1FAX9</accession>
<dbReference type="SUPFAM" id="SSF55811">
    <property type="entry name" value="Nudix"/>
    <property type="match status" value="1"/>
</dbReference>
<evidence type="ECO:0000313" key="1">
    <source>
        <dbReference type="EMBL" id="PVZ09347.1"/>
    </source>
</evidence>
<organism evidence="1 2">
    <name type="scientific">Actinomycetospora cinnamomea</name>
    <dbReference type="NCBI Taxonomy" id="663609"/>
    <lineage>
        <taxon>Bacteria</taxon>
        <taxon>Bacillati</taxon>
        <taxon>Actinomycetota</taxon>
        <taxon>Actinomycetes</taxon>
        <taxon>Pseudonocardiales</taxon>
        <taxon>Pseudonocardiaceae</taxon>
        <taxon>Actinomycetospora</taxon>
    </lineage>
</organism>
<gene>
    <name evidence="1" type="ORF">C8D89_1062</name>
</gene>
<sequence>MRGVVALVFRCRLLDGTPGPTEESADAGWFDLHETERLLVPAVAIRLLDAARPAGTPPASRVHDGTDVR</sequence>
<name>A0A2U1FAX9_9PSEU</name>
<evidence type="ECO:0008006" key="3">
    <source>
        <dbReference type="Google" id="ProtNLM"/>
    </source>
</evidence>
<dbReference type="InterPro" id="IPR015797">
    <property type="entry name" value="NUDIX_hydrolase-like_dom_sf"/>
</dbReference>
<keyword evidence="2" id="KW-1185">Reference proteome</keyword>
<reference evidence="1 2" key="1">
    <citation type="submission" date="2018-04" db="EMBL/GenBank/DDBJ databases">
        <title>Genomic Encyclopedia of Type Strains, Phase IV (KMG-IV): sequencing the most valuable type-strain genomes for metagenomic binning, comparative biology and taxonomic classification.</title>
        <authorList>
            <person name="Goeker M."/>
        </authorList>
    </citation>
    <scope>NUCLEOTIDE SEQUENCE [LARGE SCALE GENOMIC DNA]</scope>
    <source>
        <strain evidence="1 2">DSM 45771</strain>
    </source>
</reference>
<dbReference type="EMBL" id="QEKW01000006">
    <property type="protein sequence ID" value="PVZ09347.1"/>
    <property type="molecule type" value="Genomic_DNA"/>
</dbReference>
<proteinExistence type="predicted"/>